<dbReference type="GeneTree" id="ENSGT00940000154551"/>
<evidence type="ECO:0000256" key="2">
    <source>
        <dbReference type="ARBA" id="ARBA00022741"/>
    </source>
</evidence>
<accession>A0A8C4TDJ6</accession>
<evidence type="ECO:0000256" key="1">
    <source>
        <dbReference type="ARBA" id="ARBA00007381"/>
    </source>
</evidence>
<keyword evidence="2" id="KW-0547">Nucleotide-binding</keyword>
<dbReference type="InterPro" id="IPR043129">
    <property type="entry name" value="ATPase_NBD"/>
</dbReference>
<dbReference type="PANTHER" id="PTHR14187:SF5">
    <property type="entry name" value="HEAT SHOCK 70 KDA PROTEIN 12A"/>
    <property type="match status" value="1"/>
</dbReference>
<organism evidence="4 5">
    <name type="scientific">Erpetoichthys calabaricus</name>
    <name type="common">Rope fish</name>
    <name type="synonym">Calamoichthys calabaricus</name>
    <dbReference type="NCBI Taxonomy" id="27687"/>
    <lineage>
        <taxon>Eukaryota</taxon>
        <taxon>Metazoa</taxon>
        <taxon>Chordata</taxon>
        <taxon>Craniata</taxon>
        <taxon>Vertebrata</taxon>
        <taxon>Euteleostomi</taxon>
        <taxon>Actinopterygii</taxon>
        <taxon>Polypteriformes</taxon>
        <taxon>Polypteridae</taxon>
        <taxon>Erpetoichthys</taxon>
    </lineage>
</organism>
<evidence type="ECO:0000256" key="3">
    <source>
        <dbReference type="ARBA" id="ARBA00022840"/>
    </source>
</evidence>
<sequence>PIKEQLQRTFKHWIYPFRYSDFALVYCPLPEMEGTFFIVAIDFGTAYSGYCFIVKEDTSNIRNPHWGTEYGLRFYKTPTCALFNEHEELVKFGFDAVMAYKKMSPTDASLFYFFENFKMELYNKSCLKNLQLKAKNGKYLPAMTVFSESLHYLKEHVLKMINNSSSDAVFSEDDITWVLTVPAIWRPDAKQFMRQAAKQGGLIDDINSENLVLALEPEAASLWCKQLSSSGFMVEGGTRAGGTHSILQNNPGIQYIVVDCGGGTIDITVHEVLKNGLLKELQKASGGGWGGLSVDKNFTAFLRELFEGDVWETFEKEHPSELQKMMYNISVQKCTDKREDIFLPCVFSLGKLAEKKKDISLYFQGIDGASWSDGNIKISYKKLESFFKDSVTNVIEAIEDIMQKPEIHIDYILLVGGYASSKILRDKVTSKFSGKCRVLCPIDSQLAIAKGAILFGISETFVSYKHDWKKRRVSAGNVVYCTDIFMKLVERGQSVGQNESVEHFFKPIDGHQVQVLFSFFATEKEKAEYTDEPGVNEVGSLIVPIPSNVVGVERRLKMDFKFGLTEIKAAVTDLHTNKTQNITLNFMTD</sequence>
<dbReference type="AlphaFoldDB" id="A0A8C4TDJ6"/>
<gene>
    <name evidence="4" type="primary">LOC114663627</name>
</gene>
<dbReference type="PANTHER" id="PTHR14187">
    <property type="entry name" value="ALPHA KINASE/ELONGATION FACTOR 2 KINASE"/>
    <property type="match status" value="1"/>
</dbReference>
<keyword evidence="3" id="KW-0067">ATP-binding</keyword>
<dbReference type="SUPFAM" id="SSF53067">
    <property type="entry name" value="Actin-like ATPase domain"/>
    <property type="match status" value="2"/>
</dbReference>
<reference evidence="4" key="2">
    <citation type="submission" date="2025-08" db="UniProtKB">
        <authorList>
            <consortium name="Ensembl"/>
        </authorList>
    </citation>
    <scope>IDENTIFICATION</scope>
</reference>
<dbReference type="CDD" id="cd10229">
    <property type="entry name" value="ASKHA_NBD_HSP70_HSPA12"/>
    <property type="match status" value="1"/>
</dbReference>
<dbReference type="InterPro" id="IPR013126">
    <property type="entry name" value="Hsp_70_fam"/>
</dbReference>
<reference evidence="4" key="1">
    <citation type="submission" date="2021-06" db="EMBL/GenBank/DDBJ databases">
        <authorList>
            <consortium name="Wellcome Sanger Institute Data Sharing"/>
        </authorList>
    </citation>
    <scope>NUCLEOTIDE SEQUENCE [LARGE SCALE GENOMIC DNA]</scope>
</reference>
<keyword evidence="5" id="KW-1185">Reference proteome</keyword>
<name>A0A8C4TDJ6_ERPCA</name>
<comment type="similarity">
    <text evidence="1">Belongs to the heat shock protein 70 family.</text>
</comment>
<reference evidence="4" key="3">
    <citation type="submission" date="2025-09" db="UniProtKB">
        <authorList>
            <consortium name="Ensembl"/>
        </authorList>
    </citation>
    <scope>IDENTIFICATION</scope>
</reference>
<proteinExistence type="inferred from homology"/>
<evidence type="ECO:0000313" key="5">
    <source>
        <dbReference type="Proteomes" id="UP000694620"/>
    </source>
</evidence>
<dbReference type="Gene3D" id="3.90.640.10">
    <property type="entry name" value="Actin, Chain A, domain 4"/>
    <property type="match status" value="1"/>
</dbReference>
<dbReference type="Pfam" id="PF00012">
    <property type="entry name" value="HSP70"/>
    <property type="match status" value="1"/>
</dbReference>
<dbReference type="GO" id="GO:0005524">
    <property type="term" value="F:ATP binding"/>
    <property type="evidence" value="ECO:0007669"/>
    <property type="project" value="UniProtKB-KW"/>
</dbReference>
<dbReference type="Proteomes" id="UP000694620">
    <property type="component" value="Chromosome 13"/>
</dbReference>
<protein>
    <submittedName>
        <fullName evidence="4">Heat shock 70 kDa protein 12A-like</fullName>
    </submittedName>
</protein>
<dbReference type="Gene3D" id="3.30.420.40">
    <property type="match status" value="2"/>
</dbReference>
<dbReference type="Ensembl" id="ENSECRT00000028357.1">
    <property type="protein sequence ID" value="ENSECRP00000027777.1"/>
    <property type="gene ID" value="ENSECRG00000018769.1"/>
</dbReference>
<evidence type="ECO:0000313" key="4">
    <source>
        <dbReference type="Ensembl" id="ENSECRP00000027777.1"/>
    </source>
</evidence>
<dbReference type="GO" id="GO:0140662">
    <property type="term" value="F:ATP-dependent protein folding chaperone"/>
    <property type="evidence" value="ECO:0007669"/>
    <property type="project" value="InterPro"/>
</dbReference>